<dbReference type="PANTHER" id="PTHR43657">
    <property type="entry name" value="TRYPTOPHAN RNA-BINDING ATTENUATOR PROTEIN-LIKE PROTEIN"/>
    <property type="match status" value="1"/>
</dbReference>
<dbReference type="PANTHER" id="PTHR43657:SF1">
    <property type="entry name" value="ALTERED INHERITANCE OF MITOCHONDRIA PROTEIN 24, MITOCHONDRIAL"/>
    <property type="match status" value="1"/>
</dbReference>
<dbReference type="InterPro" id="IPR016031">
    <property type="entry name" value="Trp_RNA-bd_attenuator-like_dom"/>
</dbReference>
<accession>A0A1I0VJ86</accession>
<dbReference type="SUPFAM" id="SSF51219">
    <property type="entry name" value="TRAP-like"/>
    <property type="match status" value="1"/>
</dbReference>
<dbReference type="NCBIfam" id="TIGR00266">
    <property type="entry name" value="TIGR00266 family protein"/>
    <property type="match status" value="1"/>
</dbReference>
<proteinExistence type="predicted"/>
<gene>
    <name evidence="1" type="ORF">SAMN05216249_10244</name>
</gene>
<organism evidence="1 2">
    <name type="scientific">Acetitomaculum ruminis DSM 5522</name>
    <dbReference type="NCBI Taxonomy" id="1120918"/>
    <lineage>
        <taxon>Bacteria</taxon>
        <taxon>Bacillati</taxon>
        <taxon>Bacillota</taxon>
        <taxon>Clostridia</taxon>
        <taxon>Lachnospirales</taxon>
        <taxon>Lachnospiraceae</taxon>
        <taxon>Acetitomaculum</taxon>
    </lineage>
</organism>
<evidence type="ECO:0000313" key="2">
    <source>
        <dbReference type="Proteomes" id="UP000198838"/>
    </source>
</evidence>
<evidence type="ECO:0000313" key="1">
    <source>
        <dbReference type="EMBL" id="SFA76454.1"/>
    </source>
</evidence>
<name>A0A1I0VJ86_9FIRM</name>
<protein>
    <submittedName>
        <fullName evidence="1">TIGR00266 family protein</fullName>
    </submittedName>
</protein>
<dbReference type="Proteomes" id="UP000198838">
    <property type="component" value="Unassembled WGS sequence"/>
</dbReference>
<dbReference type="OrthoDB" id="9779518at2"/>
<dbReference type="Gene3D" id="3.60.160.10">
    <property type="entry name" value="Mitochondrial biogenesis AIM24"/>
    <property type="match status" value="1"/>
</dbReference>
<reference evidence="1 2" key="1">
    <citation type="submission" date="2016-10" db="EMBL/GenBank/DDBJ databases">
        <authorList>
            <person name="de Groot N.N."/>
        </authorList>
    </citation>
    <scope>NUCLEOTIDE SEQUENCE [LARGE SCALE GENOMIC DNA]</scope>
    <source>
        <strain evidence="1 2">DSM 5522</strain>
    </source>
</reference>
<dbReference type="AlphaFoldDB" id="A0A1I0VJ86"/>
<dbReference type="InterPro" id="IPR002838">
    <property type="entry name" value="AIM24"/>
</dbReference>
<dbReference type="Pfam" id="PF01987">
    <property type="entry name" value="AIM24"/>
    <property type="match status" value="1"/>
</dbReference>
<dbReference type="EMBL" id="FOJY01000002">
    <property type="protein sequence ID" value="SFA76454.1"/>
    <property type="molecule type" value="Genomic_DNA"/>
</dbReference>
<keyword evidence="2" id="KW-1185">Reference proteome</keyword>
<dbReference type="STRING" id="1120918.SAMN05216249_10244"/>
<dbReference type="InterPro" id="IPR036983">
    <property type="entry name" value="AIM24_sf"/>
</dbReference>
<dbReference type="RefSeq" id="WP_092870007.1">
    <property type="nucleotide sequence ID" value="NZ_FOJY01000002.1"/>
</dbReference>
<sequence length="227" mass="23686">MQYEIKGTPLPVLEVQLEPGESINCEGGAMSWMSPNLTMNTTGGGLGKMFSKAFSGEKIFSNTYSAPKNQGGCIAFASSFPGNIIAVEVRPGQDIICQKSAYLASSSGVELSIFFQKKIGAGFFGGEGFIMQKLSGNGIAFLEIDGSVVTKELGAGEQILVDTGYLAMMDGSCTIDIQSVKGVKNMLLGGEGLFNTVVTGPGRVSLQTMPAYQMASSLSPFIATGGN</sequence>